<dbReference type="KEGG" id="sman:C12CBH8_18810"/>
<dbReference type="InterPro" id="IPR007554">
    <property type="entry name" value="Glycerophosphate_synth"/>
</dbReference>
<dbReference type="Proteomes" id="UP000593890">
    <property type="component" value="Chromosome"/>
</dbReference>
<keyword evidence="8" id="KW-1185">Reference proteome</keyword>
<dbReference type="GO" id="GO:0005886">
    <property type="term" value="C:plasma membrane"/>
    <property type="evidence" value="ECO:0007669"/>
    <property type="project" value="UniProtKB-SubCell"/>
</dbReference>
<dbReference type="InterPro" id="IPR043148">
    <property type="entry name" value="TagF_C"/>
</dbReference>
<evidence type="ECO:0000256" key="6">
    <source>
        <dbReference type="ARBA" id="ARBA00023136"/>
    </source>
</evidence>
<dbReference type="EMBL" id="AP023321">
    <property type="protein sequence ID" value="BCI61242.1"/>
    <property type="molecule type" value="Genomic_DNA"/>
</dbReference>
<evidence type="ECO:0000313" key="7">
    <source>
        <dbReference type="EMBL" id="BCI61242.1"/>
    </source>
</evidence>
<evidence type="ECO:0000256" key="1">
    <source>
        <dbReference type="ARBA" id="ARBA00004202"/>
    </source>
</evidence>
<accession>A0A7I8D685</accession>
<dbReference type="Gene3D" id="3.40.50.11820">
    <property type="match status" value="1"/>
</dbReference>
<evidence type="ECO:0000256" key="5">
    <source>
        <dbReference type="ARBA" id="ARBA00022944"/>
    </source>
</evidence>
<comment type="subcellular location">
    <subcellularLocation>
        <location evidence="1">Cell membrane</location>
        <topology evidence="1">Peripheral membrane protein</topology>
    </subcellularLocation>
</comment>
<dbReference type="InterPro" id="IPR043149">
    <property type="entry name" value="TagF_N"/>
</dbReference>
<organism evidence="7 8">
    <name type="scientific">Solibaculum mannosilyticum</name>
    <dbReference type="NCBI Taxonomy" id="2780922"/>
    <lineage>
        <taxon>Bacteria</taxon>
        <taxon>Bacillati</taxon>
        <taxon>Bacillota</taxon>
        <taxon>Clostridia</taxon>
        <taxon>Eubacteriales</taxon>
        <taxon>Oscillospiraceae</taxon>
        <taxon>Solibaculum</taxon>
    </lineage>
</organism>
<dbReference type="GO" id="GO:0047355">
    <property type="term" value="F:CDP-glycerol glycerophosphotransferase activity"/>
    <property type="evidence" value="ECO:0007669"/>
    <property type="project" value="InterPro"/>
</dbReference>
<reference evidence="8" key="1">
    <citation type="submission" date="2020-07" db="EMBL/GenBank/DDBJ databases">
        <title>Complete genome sequencing of Clostridia bacterium strain 12CBH8.</title>
        <authorList>
            <person name="Sakamoto M."/>
            <person name="Murakami T."/>
            <person name="Mori H."/>
        </authorList>
    </citation>
    <scope>NUCLEOTIDE SEQUENCE [LARGE SCALE GENOMIC DNA]</scope>
    <source>
        <strain evidence="8">12CBH8</strain>
    </source>
</reference>
<evidence type="ECO:0000256" key="3">
    <source>
        <dbReference type="ARBA" id="ARBA00022475"/>
    </source>
</evidence>
<keyword evidence="5" id="KW-0777">Teichoic acid biosynthesis</keyword>
<keyword evidence="3" id="KW-1003">Cell membrane</keyword>
<dbReference type="Gene3D" id="3.40.50.12580">
    <property type="match status" value="1"/>
</dbReference>
<evidence type="ECO:0000256" key="2">
    <source>
        <dbReference type="ARBA" id="ARBA00010488"/>
    </source>
</evidence>
<proteinExistence type="inferred from homology"/>
<sequence length="403" mass="46976">MTGKDKKTNILQSLRQAPSAMFKGFVTRVFCLLPLKKYIMFESTNDFDGNAGAFYTYLKQAGVLEEYKAVWVTKNNSYTMPEVITVPRNPSSIKQYLRRQYYGCVSKFQFWDNAPIRKRRKRQVNVNLSHGALPYKMVAPLSEFPDFTDFAVSPSEQCYQYKKRSWNISDKVEPLYSSLPRNDVFAGHGWDELSKICGDKKYRKVIIWMPTFRAHVNGKRNDSTKEYPYGIPVIYCAEDFDALNEQLKKLDILLLVKHHPRSIQYLSLPDLSNVAFWHQLDTQEVDFCKLLTQMDALISDYSSVVFDYMLLDRPIAWTLDDLDSYKPKFTMEDPMSFMPGNHIYRFDDLMDFIKQVSSGEDIFREQRNDLRIRLGLKDYGRGCETIADFLGLTSRRTGKEKAD</sequence>
<dbReference type="SUPFAM" id="SSF53756">
    <property type="entry name" value="UDP-Glycosyltransferase/glycogen phosphorylase"/>
    <property type="match status" value="1"/>
</dbReference>
<protein>
    <submittedName>
        <fullName evidence="7">Uncharacterized protein</fullName>
    </submittedName>
</protein>
<keyword evidence="4" id="KW-0808">Transferase</keyword>
<name>A0A7I8D685_9FIRM</name>
<dbReference type="InterPro" id="IPR051612">
    <property type="entry name" value="Teichoic_Acid_Biosynth"/>
</dbReference>
<evidence type="ECO:0000256" key="4">
    <source>
        <dbReference type="ARBA" id="ARBA00022679"/>
    </source>
</evidence>
<keyword evidence="6" id="KW-0472">Membrane</keyword>
<dbReference type="RefSeq" id="WP_215533119.1">
    <property type="nucleotide sequence ID" value="NZ_AP023321.1"/>
</dbReference>
<dbReference type="PANTHER" id="PTHR37316:SF3">
    <property type="entry name" value="TEICHOIC ACID GLYCEROL-PHOSPHATE TRANSFERASE"/>
    <property type="match status" value="1"/>
</dbReference>
<comment type="similarity">
    <text evidence="2">Belongs to the CDP-glycerol glycerophosphotransferase family.</text>
</comment>
<evidence type="ECO:0000313" key="8">
    <source>
        <dbReference type="Proteomes" id="UP000593890"/>
    </source>
</evidence>
<dbReference type="GO" id="GO:0019350">
    <property type="term" value="P:teichoic acid biosynthetic process"/>
    <property type="evidence" value="ECO:0007669"/>
    <property type="project" value="UniProtKB-KW"/>
</dbReference>
<dbReference type="PANTHER" id="PTHR37316">
    <property type="entry name" value="TEICHOIC ACID GLYCEROL-PHOSPHATE PRIMASE"/>
    <property type="match status" value="1"/>
</dbReference>
<dbReference type="AlphaFoldDB" id="A0A7I8D685"/>
<dbReference type="Pfam" id="PF04464">
    <property type="entry name" value="Glyphos_transf"/>
    <property type="match status" value="1"/>
</dbReference>
<gene>
    <name evidence="7" type="ORF">C12CBH8_18810</name>
</gene>